<evidence type="ECO:0000313" key="2">
    <source>
        <dbReference type="Proteomes" id="UP000325579"/>
    </source>
</evidence>
<protein>
    <submittedName>
        <fullName evidence="1">Uncharacterized protein</fullName>
    </submittedName>
</protein>
<organism evidence="1 2">
    <name type="scientific">Aspergillus pseudonomiae</name>
    <dbReference type="NCBI Taxonomy" id="1506151"/>
    <lineage>
        <taxon>Eukaryota</taxon>
        <taxon>Fungi</taxon>
        <taxon>Dikarya</taxon>
        <taxon>Ascomycota</taxon>
        <taxon>Pezizomycotina</taxon>
        <taxon>Eurotiomycetes</taxon>
        <taxon>Eurotiomycetidae</taxon>
        <taxon>Eurotiales</taxon>
        <taxon>Aspergillaceae</taxon>
        <taxon>Aspergillus</taxon>
        <taxon>Aspergillus subgen. Circumdati</taxon>
    </lineage>
</organism>
<accession>A0A5N6IIG5</accession>
<dbReference type="AlphaFoldDB" id="A0A5N7DSK7"/>
<dbReference type="OrthoDB" id="10057598at2759"/>
<dbReference type="RefSeq" id="XP_031946342.1">
    <property type="nucleotide sequence ID" value="XM_032086076.1"/>
</dbReference>
<accession>A0A5N7DSK7</accession>
<dbReference type="GeneID" id="43670767"/>
<evidence type="ECO:0000313" key="1">
    <source>
        <dbReference type="EMBL" id="KAE8409023.1"/>
    </source>
</evidence>
<dbReference type="EMBL" id="ML736741">
    <property type="protein sequence ID" value="KAE8409023.1"/>
    <property type="molecule type" value="Genomic_DNA"/>
</dbReference>
<sequence length="715" mass="80296">MDINQPAIQIVAAFLIILILLLTSVDKRKLAPYLGVGHRYISRTLSRPLATSDDNASPSIAFYKTLYHRLQNLEQYPGIQEQGRESFATWISDALNRASHNPARDILSVEQYSREALLAFVQSQQEQVTDQFEAYHTRRRKGGRREHFPDRDAAIRWLRQASPLKLVDGAWLGHINGVSTPFNLRPVSKGLWQILSEELGDGDRKKHHVFVYQELLRSVGHVPPCPSSSSFIQTDHGADDVRFWRAAVAHLLISLAPDCFLPELLGFNLCFEGLQLDTLVVATELREVGIDPYYFLLHISIDNVASGHTAMAAECVIRYLDHVRDSEGTQAMDCAWKRIKAGFVFCGDASSSSTNAVATGPSMLTSKPDLEGDLLNIFASKVNAARGIHCTSKARIGSRTMVDWLEPTAFRSREWQQDFLRNLTEARPWVYKGDSQKSKLVQELRWGGRMFGCFTDRELGVLERWIDTLYHTTMDHTRMSEEEKELDMAIGTIHQANIGRNNANDIQAPSAILPTEPGRLSRSVPIRFRLPNLLPLWFMHGCLLEGFVYAPALTTSEMGCAVIRILRAQMGFANEGPVAAGMDEMSRMDSPGIIEMGLELMKRMDLPSPGNITDILQAYPSDFAERMNRYAMAPVANLPLLLGILLAFIELQEKVVVSDLLSRESSDKLADIVLRERDSLQVCHTELERDRGQYAKFCSGYQMGRANVDTCLEVP</sequence>
<dbReference type="InterPro" id="IPR016084">
    <property type="entry name" value="Haem_Oase-like_multi-hlx"/>
</dbReference>
<dbReference type="SMART" id="SM01236">
    <property type="entry name" value="Haem_oxygenase_2"/>
    <property type="match status" value="1"/>
</dbReference>
<keyword evidence="2" id="KW-1185">Reference proteome</keyword>
<name>A0A5N7DSK7_9EURO</name>
<gene>
    <name evidence="1" type="ORF">BDV37DRAFT_278531</name>
</gene>
<dbReference type="Pfam" id="PF14518">
    <property type="entry name" value="Haem_oxygenas_2"/>
    <property type="match status" value="1"/>
</dbReference>
<proteinExistence type="predicted"/>
<reference evidence="1 2" key="1">
    <citation type="submission" date="2019-04" db="EMBL/GenBank/DDBJ databases">
        <authorList>
            <consortium name="DOE Joint Genome Institute"/>
            <person name="Mondo S."/>
            <person name="Kjaerbolling I."/>
            <person name="Vesth T."/>
            <person name="Frisvad J.C."/>
            <person name="Nybo J.L."/>
            <person name="Theobald S."/>
            <person name="Kildgaard S."/>
            <person name="Isbrandt T."/>
            <person name="Kuo A."/>
            <person name="Sato A."/>
            <person name="Lyhne E.K."/>
            <person name="Kogle M.E."/>
            <person name="Wiebenga A."/>
            <person name="Kun R.S."/>
            <person name="Lubbers R.J."/>
            <person name="Makela M.R."/>
            <person name="Barry K."/>
            <person name="Chovatia M."/>
            <person name="Clum A."/>
            <person name="Daum C."/>
            <person name="Haridas S."/>
            <person name="He G."/>
            <person name="LaButti K."/>
            <person name="Lipzen A."/>
            <person name="Riley R."/>
            <person name="Salamov A."/>
            <person name="Simmons B.A."/>
            <person name="Magnuson J.K."/>
            <person name="Henrissat B."/>
            <person name="Mortensen U.H."/>
            <person name="Larsen T.O."/>
            <person name="Devries R.P."/>
            <person name="Grigoriev I.V."/>
            <person name="Machida M."/>
            <person name="Baker S.E."/>
            <person name="Andersen M.R."/>
            <person name="Cantor M.N."/>
            <person name="Hua S.X."/>
        </authorList>
    </citation>
    <scope>NUCLEOTIDE SEQUENCE [LARGE SCALE GENOMIC DNA]</scope>
    <source>
        <strain evidence="1 2">CBS 119388</strain>
    </source>
</reference>
<dbReference type="Gene3D" id="1.20.910.10">
    <property type="entry name" value="Heme oxygenase-like"/>
    <property type="match status" value="1"/>
</dbReference>
<dbReference type="Proteomes" id="UP000325579">
    <property type="component" value="Unassembled WGS sequence"/>
</dbReference>